<comment type="caution">
    <text evidence="2">The sequence shown here is derived from an EMBL/GenBank/DDBJ whole genome shotgun (WGS) entry which is preliminary data.</text>
</comment>
<dbReference type="InterPro" id="IPR047579">
    <property type="entry name" value="DD_CABYR_SP17"/>
</dbReference>
<accession>A0A8J6F0U5</accession>
<organism evidence="2 3">
    <name type="scientific">Eleutherodactylus coqui</name>
    <name type="common">Puerto Rican coqui</name>
    <dbReference type="NCBI Taxonomy" id="57060"/>
    <lineage>
        <taxon>Eukaryota</taxon>
        <taxon>Metazoa</taxon>
        <taxon>Chordata</taxon>
        <taxon>Craniata</taxon>
        <taxon>Vertebrata</taxon>
        <taxon>Euteleostomi</taxon>
        <taxon>Amphibia</taxon>
        <taxon>Batrachia</taxon>
        <taxon>Anura</taxon>
        <taxon>Neobatrachia</taxon>
        <taxon>Hyloidea</taxon>
        <taxon>Eleutherodactylidae</taxon>
        <taxon>Eleutherodactylinae</taxon>
        <taxon>Eleutherodactylus</taxon>
        <taxon>Eleutherodactylus</taxon>
    </lineage>
</organism>
<feature type="domain" description="RIIa" evidence="1">
    <location>
        <begin position="11"/>
        <end position="48"/>
    </location>
</feature>
<dbReference type="OrthoDB" id="252964at2759"/>
<dbReference type="PANTHER" id="PTHR15494">
    <property type="entry name" value="CALCIUM-BINDING TYROSINE PHOSPHORYLATION-REGULATED PROTEIN"/>
    <property type="match status" value="1"/>
</dbReference>
<reference evidence="2" key="1">
    <citation type="thesis" date="2020" institute="ProQuest LLC" country="789 East Eisenhower Parkway, Ann Arbor, MI, USA">
        <title>Comparative Genomics and Chromosome Evolution.</title>
        <authorList>
            <person name="Mudd A.B."/>
        </authorList>
    </citation>
    <scope>NUCLEOTIDE SEQUENCE</scope>
    <source>
        <strain evidence="2">HN-11 Male</strain>
        <tissue evidence="2">Kidney and liver</tissue>
    </source>
</reference>
<gene>
    <name evidence="2" type="ORF">GDO78_012564</name>
</gene>
<dbReference type="GO" id="GO:0035686">
    <property type="term" value="C:sperm fibrous sheath"/>
    <property type="evidence" value="ECO:0007669"/>
    <property type="project" value="TreeGrafter"/>
</dbReference>
<dbReference type="InterPro" id="IPR003117">
    <property type="entry name" value="cAMP_dep_PK_reg_su_I/II_a/b"/>
</dbReference>
<dbReference type="GO" id="GO:0005737">
    <property type="term" value="C:cytoplasm"/>
    <property type="evidence" value="ECO:0007669"/>
    <property type="project" value="TreeGrafter"/>
</dbReference>
<dbReference type="CDD" id="cd12100">
    <property type="entry name" value="DD_CABYR_SP17"/>
    <property type="match status" value="1"/>
</dbReference>
<dbReference type="AlphaFoldDB" id="A0A8J6F0U5"/>
<keyword evidence="3" id="KW-1185">Reference proteome</keyword>
<dbReference type="EMBL" id="WNTK01000008">
    <property type="protein sequence ID" value="KAG9478959.1"/>
    <property type="molecule type" value="Genomic_DNA"/>
</dbReference>
<dbReference type="PANTHER" id="PTHR15494:SF0">
    <property type="entry name" value="CALCIUM-BINDING TYROSINE PHOSPHORYLATION-REGULATED PROTEIN"/>
    <property type="match status" value="1"/>
</dbReference>
<dbReference type="SMART" id="SM00394">
    <property type="entry name" value="RIIa"/>
    <property type="match status" value="1"/>
</dbReference>
<dbReference type="SUPFAM" id="SSF47391">
    <property type="entry name" value="Dimerization-anchoring domain of cAMP-dependent PK regulatory subunit"/>
    <property type="match status" value="1"/>
</dbReference>
<dbReference type="GO" id="GO:0005509">
    <property type="term" value="F:calcium ion binding"/>
    <property type="evidence" value="ECO:0007669"/>
    <property type="project" value="InterPro"/>
</dbReference>
<proteinExistence type="predicted"/>
<dbReference type="GO" id="GO:0048240">
    <property type="term" value="P:sperm capacitation"/>
    <property type="evidence" value="ECO:0007669"/>
    <property type="project" value="InterPro"/>
</dbReference>
<sequence>MATKPRFLVPYGLKTLLEGLSRAVVNVQPTNITHYSASYFAELLQYRQGRTRL</sequence>
<evidence type="ECO:0000313" key="3">
    <source>
        <dbReference type="Proteomes" id="UP000770717"/>
    </source>
</evidence>
<dbReference type="Gene3D" id="1.20.890.10">
    <property type="entry name" value="cAMP-dependent protein kinase regulatory subunit, dimerization-anchoring domain"/>
    <property type="match status" value="1"/>
</dbReference>
<protein>
    <recommendedName>
        <fullName evidence="1">RIIa domain-containing protein</fullName>
    </recommendedName>
</protein>
<dbReference type="Pfam" id="PF02197">
    <property type="entry name" value="RIIa"/>
    <property type="match status" value="1"/>
</dbReference>
<evidence type="ECO:0000313" key="2">
    <source>
        <dbReference type="EMBL" id="KAG9478959.1"/>
    </source>
</evidence>
<name>A0A8J6F0U5_ELECQ</name>
<dbReference type="Proteomes" id="UP000770717">
    <property type="component" value="Unassembled WGS sequence"/>
</dbReference>
<dbReference type="InterPro" id="IPR038848">
    <property type="entry name" value="CABYR"/>
</dbReference>
<evidence type="ECO:0000259" key="1">
    <source>
        <dbReference type="SMART" id="SM00394"/>
    </source>
</evidence>